<evidence type="ECO:0000313" key="4">
    <source>
        <dbReference type="Proteomes" id="UP000019376"/>
    </source>
</evidence>
<feature type="region of interest" description="Disordered" evidence="1">
    <location>
        <begin position="150"/>
        <end position="180"/>
    </location>
</feature>
<proteinExistence type="predicted"/>
<dbReference type="EMBL" id="KB644410">
    <property type="protein sequence ID" value="EPS27309.1"/>
    <property type="molecule type" value="Genomic_DNA"/>
</dbReference>
<feature type="compositionally biased region" description="Polar residues" evidence="1">
    <location>
        <begin position="246"/>
        <end position="260"/>
    </location>
</feature>
<feature type="compositionally biased region" description="Basic and acidic residues" evidence="1">
    <location>
        <begin position="419"/>
        <end position="432"/>
    </location>
</feature>
<dbReference type="Proteomes" id="UP000019376">
    <property type="component" value="Unassembled WGS sequence"/>
</dbReference>
<name>S7ZAQ8_PENO1</name>
<dbReference type="OrthoDB" id="4188781at2759"/>
<dbReference type="PhylomeDB" id="S7ZAQ8"/>
<feature type="compositionally biased region" description="Basic and acidic residues" evidence="1">
    <location>
        <begin position="368"/>
        <end position="377"/>
    </location>
</feature>
<dbReference type="STRING" id="933388.S7ZAQ8"/>
<keyword evidence="4" id="KW-1185">Reference proteome</keyword>
<gene>
    <name evidence="3" type="ORF">PDE_02252</name>
</gene>
<feature type="transmembrane region" description="Helical" evidence="2">
    <location>
        <begin position="76"/>
        <end position="101"/>
    </location>
</feature>
<feature type="transmembrane region" description="Helical" evidence="2">
    <location>
        <begin position="121"/>
        <end position="142"/>
    </location>
</feature>
<keyword evidence="2" id="KW-0472">Membrane</keyword>
<evidence type="ECO:0000313" key="3">
    <source>
        <dbReference type="EMBL" id="EPS27309.1"/>
    </source>
</evidence>
<feature type="region of interest" description="Disordered" evidence="1">
    <location>
        <begin position="223"/>
        <end position="286"/>
    </location>
</feature>
<accession>S7ZAQ8</accession>
<organism evidence="3 4">
    <name type="scientific">Penicillium oxalicum (strain 114-2 / CGMCC 5302)</name>
    <name type="common">Penicillium decumbens</name>
    <dbReference type="NCBI Taxonomy" id="933388"/>
    <lineage>
        <taxon>Eukaryota</taxon>
        <taxon>Fungi</taxon>
        <taxon>Dikarya</taxon>
        <taxon>Ascomycota</taxon>
        <taxon>Pezizomycotina</taxon>
        <taxon>Eurotiomycetes</taxon>
        <taxon>Eurotiomycetidae</taxon>
        <taxon>Eurotiales</taxon>
        <taxon>Aspergillaceae</taxon>
        <taxon>Penicillium</taxon>
    </lineage>
</organism>
<dbReference type="AlphaFoldDB" id="S7ZAQ8"/>
<feature type="compositionally biased region" description="Basic and acidic residues" evidence="1">
    <location>
        <begin position="156"/>
        <end position="166"/>
    </location>
</feature>
<feature type="transmembrane region" description="Helical" evidence="2">
    <location>
        <begin position="44"/>
        <end position="64"/>
    </location>
</feature>
<feature type="region of interest" description="Disordered" evidence="1">
    <location>
        <begin position="347"/>
        <end position="448"/>
    </location>
</feature>
<feature type="compositionally biased region" description="Low complexity" evidence="1">
    <location>
        <begin position="265"/>
        <end position="283"/>
    </location>
</feature>
<evidence type="ECO:0000256" key="2">
    <source>
        <dbReference type="SAM" id="Phobius"/>
    </source>
</evidence>
<keyword evidence="2" id="KW-1133">Transmembrane helix</keyword>
<evidence type="ECO:0000256" key="1">
    <source>
        <dbReference type="SAM" id="MobiDB-lite"/>
    </source>
</evidence>
<reference evidence="3 4" key="1">
    <citation type="journal article" date="2013" name="PLoS ONE">
        <title>Genomic and secretomic analyses reveal unique features of the lignocellulolytic enzyme system of Penicillium decumbens.</title>
        <authorList>
            <person name="Liu G."/>
            <person name="Zhang L."/>
            <person name="Wei X."/>
            <person name="Zou G."/>
            <person name="Qin Y."/>
            <person name="Ma L."/>
            <person name="Li J."/>
            <person name="Zheng H."/>
            <person name="Wang S."/>
            <person name="Wang C."/>
            <person name="Xun L."/>
            <person name="Zhao G.-P."/>
            <person name="Zhou Z."/>
            <person name="Qu Y."/>
        </authorList>
    </citation>
    <scope>NUCLEOTIDE SEQUENCE [LARGE SCALE GENOMIC DNA]</scope>
    <source>
        <strain evidence="4">114-2 / CGMCC 5302</strain>
    </source>
</reference>
<feature type="transmembrane region" description="Helical" evidence="2">
    <location>
        <begin position="12"/>
        <end position="32"/>
    </location>
</feature>
<protein>
    <submittedName>
        <fullName evidence="3">Uncharacterized protein</fullName>
    </submittedName>
</protein>
<feature type="compositionally biased region" description="Basic and acidic residues" evidence="1">
    <location>
        <begin position="462"/>
        <end position="477"/>
    </location>
</feature>
<feature type="compositionally biased region" description="Low complexity" evidence="1">
    <location>
        <begin position="227"/>
        <end position="240"/>
    </location>
</feature>
<keyword evidence="2" id="KW-0812">Transmembrane</keyword>
<feature type="region of interest" description="Disordered" evidence="1">
    <location>
        <begin position="458"/>
        <end position="477"/>
    </location>
</feature>
<dbReference type="HOGENOM" id="CLU_030774_0_0_1"/>
<sequence length="477" mass="51934">MASTVLEHCLAGAAVLFAFIVVVLDGLVYGHLRSLHSPTSTAELAAVLLSTITCIILLMLSIFLPRMIRNAGRHGSAWSTTVLTFAGTSLLISTTCVAGTIVSHSLPNSSMNTRILIARSICWDLSVLTQGLYFGFLLVTFAQCSPSTEQGWPRSELQELEARPETPRSAGTCSPSPTLCDESYSGLPHFDTRRSSLRKYPRRSSRYSGATICADNDLPSKYEPFDTSPSTASLPASSLTVEHVPTHTQSPQSSNSNSRVDNAARRPAPALSLRTSSFRSSSSLRRKININTPPNIHVSLDTIVRQCSSTPSSTTIANTSPALESTSNLPETYAFYCSRKPFQTTSSVSLPCSPIPSPTLSPSHNLRNSRERERENNIHPLFRSTSPTPSPTPLPGSIVRASPSAGRTITQKTLMRMRSARELRASRHDRDWNQSADSASLPDPGTWMAMGRAGYVRSSVTRYEKKGDLTELTEERS</sequence>